<dbReference type="OrthoDB" id="8068875at2759"/>
<sequence>MLPMFGDERRRREINLGGSTSVSSQAAILDQARARRIEREALRRREESAIRVQAWWRGVSEARRVRQQLRQVFQENVTGLTALRCLVLIGQDEALLSQWSQKMSQNDGNIELLRGLARRDSDREHWATLLCHISVLLLRSVADRPETSSAVPHLQVLCNLLNPSSTTTVLGPSGKDLSQSVTQYVLRNDVYKHLACAITAIGPESKNNPSLPYLVKLLYLPFASFPPSSESFTQSFQDLVTYIFTIPVLPYRIPLASLSELSAQLPLTHLHVLSPCISRILSSTSTLSRINIVANLLAFTPPRYASLSVFSMKAYLRLLSALLSGLPTHALEPPCPQDSQTEPTSWVDDSDSDSEHPTQVVVVGSFAPRPVLPVLDHRTQKRLLILPSPTHLNSLLKVAQQHRELLSDLVTMLVSLNIVWPSRRDKVFSPLLLYGGGGFVREIYRDYVRATPLGRDENFYLLSTDPIFESYWPPLLLLTDLYTQSLLTVGDDEFFSNSRTSLTLNELVPFSRTLFGIAFTLYWRDDQTKIQETNVPGLNLRWEGVRERITKCLQAIHARDSRRPFMPEDHWHVSSQIDMNSFIEAAVYEGQQVDETAVPSVFSRRQRSHFSRLSPRLGVLNHIPFAIPFETRVLIFRRFVESDMANRGFDQFSRRGRMEVSIRRTSIAQDGYDRLSEVDLRAPISISFIDQFGEPEAGIDGGGVFKEFFTSLCKEAFDTDRGLWLANKKNEIYPNPHSYATEPHSLNWYRFIGRILGKALYEGILIEVAFAGFFLAKWLGKQSFLDDLASLDPDLYQGLVFLKNYTGNMEDLSLNFTIATDEFGLAKAVDLIPNGSNIPVTRENRLQYIYLISHYRLSKQIKLQSESFFEGLSEMVDPKWLRMFNQQELQILLGGVNAPVDLEDLRQHTHYGGLYDDNEPTIQTFWKVMEGLDQEQRRAFLRFVTSCSRPPLLGFKQLNPNFAIRDAGSDELRLPTSSTCVNLLKLPRYQSEKVLREKLVQAISSGAGFDLS</sequence>
<keyword evidence="5 6" id="KW-0833">Ubl conjugation pathway</keyword>
<dbReference type="PROSITE" id="PS50096">
    <property type="entry name" value="IQ"/>
    <property type="match status" value="1"/>
</dbReference>
<dbReference type="Gene3D" id="3.30.2410.10">
    <property type="entry name" value="Hect, E3 ligase catalytic domain"/>
    <property type="match status" value="1"/>
</dbReference>
<organism evidence="9 10">
    <name type="scientific">Paxillus involutus ATCC 200175</name>
    <dbReference type="NCBI Taxonomy" id="664439"/>
    <lineage>
        <taxon>Eukaryota</taxon>
        <taxon>Fungi</taxon>
        <taxon>Dikarya</taxon>
        <taxon>Basidiomycota</taxon>
        <taxon>Agaricomycotina</taxon>
        <taxon>Agaricomycetes</taxon>
        <taxon>Agaricomycetidae</taxon>
        <taxon>Boletales</taxon>
        <taxon>Paxilineae</taxon>
        <taxon>Paxillaceae</taxon>
        <taxon>Paxillus</taxon>
    </lineage>
</organism>
<feature type="region of interest" description="Disordered" evidence="7">
    <location>
        <begin position="332"/>
        <end position="356"/>
    </location>
</feature>
<dbReference type="PANTHER" id="PTHR45700">
    <property type="entry name" value="UBIQUITIN-PROTEIN LIGASE E3C"/>
    <property type="match status" value="1"/>
</dbReference>
<protein>
    <recommendedName>
        <fullName evidence="3">HECT-type E3 ubiquitin transferase</fullName>
        <ecNumber evidence="3">2.3.2.26</ecNumber>
    </recommendedName>
</protein>
<reference evidence="10" key="2">
    <citation type="submission" date="2015-01" db="EMBL/GenBank/DDBJ databases">
        <title>Evolutionary Origins and Diversification of the Mycorrhizal Mutualists.</title>
        <authorList>
            <consortium name="DOE Joint Genome Institute"/>
            <consortium name="Mycorrhizal Genomics Consortium"/>
            <person name="Kohler A."/>
            <person name="Kuo A."/>
            <person name="Nagy L.G."/>
            <person name="Floudas D."/>
            <person name="Copeland A."/>
            <person name="Barry K.W."/>
            <person name="Cichocki N."/>
            <person name="Veneault-Fourrey C."/>
            <person name="LaButti K."/>
            <person name="Lindquist E.A."/>
            <person name="Lipzen A."/>
            <person name="Lundell T."/>
            <person name="Morin E."/>
            <person name="Murat C."/>
            <person name="Riley R."/>
            <person name="Ohm R."/>
            <person name="Sun H."/>
            <person name="Tunlid A."/>
            <person name="Henrissat B."/>
            <person name="Grigoriev I.V."/>
            <person name="Hibbett D.S."/>
            <person name="Martin F."/>
        </authorList>
    </citation>
    <scope>NUCLEOTIDE SEQUENCE [LARGE SCALE GENOMIC DNA]</scope>
    <source>
        <strain evidence="10">ATCC 200175</strain>
    </source>
</reference>
<evidence type="ECO:0000256" key="7">
    <source>
        <dbReference type="SAM" id="MobiDB-lite"/>
    </source>
</evidence>
<evidence type="ECO:0000256" key="5">
    <source>
        <dbReference type="ARBA" id="ARBA00022786"/>
    </source>
</evidence>
<dbReference type="PROSITE" id="PS50237">
    <property type="entry name" value="HECT"/>
    <property type="match status" value="1"/>
</dbReference>
<feature type="domain" description="HECT" evidence="8">
    <location>
        <begin position="676"/>
        <end position="1012"/>
    </location>
</feature>
<dbReference type="Pfam" id="PF00632">
    <property type="entry name" value="HECT"/>
    <property type="match status" value="1"/>
</dbReference>
<dbReference type="PANTHER" id="PTHR45700:SF2">
    <property type="entry name" value="UBIQUITIN-PROTEIN LIGASE E3C"/>
    <property type="match status" value="1"/>
</dbReference>
<proteinExistence type="predicted"/>
<evidence type="ECO:0000256" key="3">
    <source>
        <dbReference type="ARBA" id="ARBA00012485"/>
    </source>
</evidence>
<dbReference type="Gene3D" id="3.90.1750.10">
    <property type="entry name" value="Hect, E3 ligase catalytic domains"/>
    <property type="match status" value="1"/>
</dbReference>
<dbReference type="EMBL" id="KN819356">
    <property type="protein sequence ID" value="KIJ13068.1"/>
    <property type="molecule type" value="Genomic_DNA"/>
</dbReference>
<dbReference type="Proteomes" id="UP000053647">
    <property type="component" value="Unassembled WGS sequence"/>
</dbReference>
<dbReference type="EC" id="2.3.2.26" evidence="3"/>
<feature type="active site" description="Glycyl thioester intermediate" evidence="6">
    <location>
        <position position="980"/>
    </location>
</feature>
<dbReference type="InterPro" id="IPR044611">
    <property type="entry name" value="E3A/B/C-like"/>
</dbReference>
<evidence type="ECO:0000256" key="4">
    <source>
        <dbReference type="ARBA" id="ARBA00022679"/>
    </source>
</evidence>
<comment type="pathway">
    <text evidence="2">Protein modification; protein ubiquitination.</text>
</comment>
<evidence type="ECO:0000259" key="8">
    <source>
        <dbReference type="PROSITE" id="PS50237"/>
    </source>
</evidence>
<dbReference type="HOGENOM" id="CLU_002173_2_4_1"/>
<evidence type="ECO:0000313" key="10">
    <source>
        <dbReference type="Proteomes" id="UP000053647"/>
    </source>
</evidence>
<dbReference type="FunFam" id="3.30.2160.10:FF:000002">
    <property type="entry name" value="Putative Ubiquitin-protein ligase E3C"/>
    <property type="match status" value="1"/>
</dbReference>
<dbReference type="AlphaFoldDB" id="A0A0C9TRM4"/>
<keyword evidence="4" id="KW-0808">Transferase</keyword>
<dbReference type="Gene3D" id="3.30.2160.10">
    <property type="entry name" value="Hect, E3 ligase catalytic domain"/>
    <property type="match status" value="1"/>
</dbReference>
<evidence type="ECO:0000313" key="9">
    <source>
        <dbReference type="EMBL" id="KIJ13068.1"/>
    </source>
</evidence>
<comment type="catalytic activity">
    <reaction evidence="1">
        <text>S-ubiquitinyl-[E2 ubiquitin-conjugating enzyme]-L-cysteine + [acceptor protein]-L-lysine = [E2 ubiquitin-conjugating enzyme]-L-cysteine + N(6)-ubiquitinyl-[acceptor protein]-L-lysine.</text>
        <dbReference type="EC" id="2.3.2.26"/>
    </reaction>
</comment>
<dbReference type="FunFam" id="3.30.2410.10:FF:000017">
    <property type="entry name" value="E3 ubiquitin-protein ligase UPL7"/>
    <property type="match status" value="1"/>
</dbReference>
<name>A0A0C9TRM4_PAXIN</name>
<dbReference type="InterPro" id="IPR000569">
    <property type="entry name" value="HECT_dom"/>
</dbReference>
<dbReference type="SMART" id="SM00119">
    <property type="entry name" value="HECTc"/>
    <property type="match status" value="1"/>
</dbReference>
<dbReference type="InterPro" id="IPR035983">
    <property type="entry name" value="Hect_E3_ubiquitin_ligase"/>
</dbReference>
<evidence type="ECO:0000256" key="1">
    <source>
        <dbReference type="ARBA" id="ARBA00000885"/>
    </source>
</evidence>
<evidence type="ECO:0000256" key="6">
    <source>
        <dbReference type="PROSITE-ProRule" id="PRU00104"/>
    </source>
</evidence>
<dbReference type="SUPFAM" id="SSF56204">
    <property type="entry name" value="Hect, E3 ligase catalytic domain"/>
    <property type="match status" value="1"/>
</dbReference>
<gene>
    <name evidence="9" type="ORF">PAXINDRAFT_81792</name>
</gene>
<reference evidence="9 10" key="1">
    <citation type="submission" date="2014-06" db="EMBL/GenBank/DDBJ databases">
        <authorList>
            <consortium name="DOE Joint Genome Institute"/>
            <person name="Kuo A."/>
            <person name="Kohler A."/>
            <person name="Nagy L.G."/>
            <person name="Floudas D."/>
            <person name="Copeland A."/>
            <person name="Barry K.W."/>
            <person name="Cichocki N."/>
            <person name="Veneault-Fourrey C."/>
            <person name="LaButti K."/>
            <person name="Lindquist E.A."/>
            <person name="Lipzen A."/>
            <person name="Lundell T."/>
            <person name="Morin E."/>
            <person name="Murat C."/>
            <person name="Sun H."/>
            <person name="Tunlid A."/>
            <person name="Henrissat B."/>
            <person name="Grigoriev I.V."/>
            <person name="Hibbett D.S."/>
            <person name="Martin F."/>
            <person name="Nordberg H.P."/>
            <person name="Cantor M.N."/>
            <person name="Hua S.X."/>
        </authorList>
    </citation>
    <scope>NUCLEOTIDE SEQUENCE [LARGE SCALE GENOMIC DNA]</scope>
    <source>
        <strain evidence="9 10">ATCC 200175</strain>
    </source>
</reference>
<keyword evidence="10" id="KW-1185">Reference proteome</keyword>
<dbReference type="GO" id="GO:0061630">
    <property type="term" value="F:ubiquitin protein ligase activity"/>
    <property type="evidence" value="ECO:0007669"/>
    <property type="project" value="UniProtKB-EC"/>
</dbReference>
<dbReference type="GO" id="GO:0000209">
    <property type="term" value="P:protein polyubiquitination"/>
    <property type="evidence" value="ECO:0007669"/>
    <property type="project" value="InterPro"/>
</dbReference>
<dbReference type="CDD" id="cd00078">
    <property type="entry name" value="HECTc"/>
    <property type="match status" value="1"/>
</dbReference>
<accession>A0A0C9TRM4</accession>
<evidence type="ECO:0000256" key="2">
    <source>
        <dbReference type="ARBA" id="ARBA00004906"/>
    </source>
</evidence>
<dbReference type="GO" id="GO:0006511">
    <property type="term" value="P:ubiquitin-dependent protein catabolic process"/>
    <property type="evidence" value="ECO:0007669"/>
    <property type="project" value="TreeGrafter"/>
</dbReference>